<accession>A0A8J2P795</accession>
<name>A0A8J2P795_9HEXA</name>
<dbReference type="Proteomes" id="UP000708208">
    <property type="component" value="Unassembled WGS sequence"/>
</dbReference>
<comment type="caution">
    <text evidence="1">The sequence shown here is derived from an EMBL/GenBank/DDBJ whole genome shotgun (WGS) entry which is preliminary data.</text>
</comment>
<evidence type="ECO:0000313" key="1">
    <source>
        <dbReference type="EMBL" id="CAG7734480.1"/>
    </source>
</evidence>
<protein>
    <submittedName>
        <fullName evidence="1">Uncharacterized protein</fullName>
    </submittedName>
</protein>
<organism evidence="1 2">
    <name type="scientific">Allacma fusca</name>
    <dbReference type="NCBI Taxonomy" id="39272"/>
    <lineage>
        <taxon>Eukaryota</taxon>
        <taxon>Metazoa</taxon>
        <taxon>Ecdysozoa</taxon>
        <taxon>Arthropoda</taxon>
        <taxon>Hexapoda</taxon>
        <taxon>Collembola</taxon>
        <taxon>Symphypleona</taxon>
        <taxon>Sminthuridae</taxon>
        <taxon>Allacma</taxon>
    </lineage>
</organism>
<dbReference type="EMBL" id="CAJVCH010269877">
    <property type="protein sequence ID" value="CAG7734480.1"/>
    <property type="molecule type" value="Genomic_DNA"/>
</dbReference>
<proteinExistence type="predicted"/>
<gene>
    <name evidence="1" type="ORF">AFUS01_LOCUS22867</name>
</gene>
<sequence length="94" mass="10974">MVVRRPTPECVEFAEEKSFQGLTRWHRVIHRVGMKNRDENYFYALHMRKLRTPGLPEVPSTSADEVCLQTKSVIEFVVPELHGRLEIIIRAVID</sequence>
<reference evidence="1" key="1">
    <citation type="submission" date="2021-06" db="EMBL/GenBank/DDBJ databases">
        <authorList>
            <person name="Hodson N. C."/>
            <person name="Mongue J. A."/>
            <person name="Jaron S. K."/>
        </authorList>
    </citation>
    <scope>NUCLEOTIDE SEQUENCE</scope>
</reference>
<keyword evidence="2" id="KW-1185">Reference proteome</keyword>
<evidence type="ECO:0000313" key="2">
    <source>
        <dbReference type="Proteomes" id="UP000708208"/>
    </source>
</evidence>
<dbReference type="AlphaFoldDB" id="A0A8J2P795"/>